<feature type="compositionally biased region" description="Polar residues" evidence="1">
    <location>
        <begin position="155"/>
        <end position="168"/>
    </location>
</feature>
<feature type="compositionally biased region" description="Polar residues" evidence="1">
    <location>
        <begin position="100"/>
        <end position="111"/>
    </location>
</feature>
<feature type="compositionally biased region" description="Low complexity" evidence="1">
    <location>
        <begin position="1"/>
        <end position="13"/>
    </location>
</feature>
<feature type="region of interest" description="Disordered" evidence="1">
    <location>
        <begin position="1"/>
        <end position="68"/>
    </location>
</feature>
<dbReference type="EMBL" id="JAKOGI010002225">
    <property type="protein sequence ID" value="KAJ8422561.1"/>
    <property type="molecule type" value="Genomic_DNA"/>
</dbReference>
<protein>
    <submittedName>
        <fullName evidence="2">Uncharacterized protein</fullName>
    </submittedName>
</protein>
<keyword evidence="3" id="KW-1185">Reference proteome</keyword>
<proteinExistence type="predicted"/>
<evidence type="ECO:0000313" key="3">
    <source>
        <dbReference type="Proteomes" id="UP001153076"/>
    </source>
</evidence>
<feature type="compositionally biased region" description="Pro residues" evidence="1">
    <location>
        <begin position="56"/>
        <end position="68"/>
    </location>
</feature>
<sequence length="168" mass="18089">MEATANGRRAATTGERRTGGRRYLKKKKTERELVKGQVARSGVDGLTPTCHRQKGRPPPEWPSSHPLAPPLIPVARPLSFPLVQPLSGTGIRKSDHRIATPTTQRYSNGTRSPRAALGVRSAQQPPRSQLARSSGIRPESPSEEATGERQPHAGPTQSGGQCTQPSPQ</sequence>
<reference evidence="2" key="1">
    <citation type="submission" date="2022-04" db="EMBL/GenBank/DDBJ databases">
        <title>Carnegiea gigantea Genome sequencing and assembly v2.</title>
        <authorList>
            <person name="Copetti D."/>
            <person name="Sanderson M.J."/>
            <person name="Burquez A."/>
            <person name="Wojciechowski M.F."/>
        </authorList>
    </citation>
    <scope>NUCLEOTIDE SEQUENCE</scope>
    <source>
        <strain evidence="2">SGP5-SGP5p</strain>
        <tissue evidence="2">Aerial part</tissue>
    </source>
</reference>
<evidence type="ECO:0000256" key="1">
    <source>
        <dbReference type="SAM" id="MobiDB-lite"/>
    </source>
</evidence>
<dbReference type="AlphaFoldDB" id="A0A9Q1GKU0"/>
<feature type="region of interest" description="Disordered" evidence="1">
    <location>
        <begin position="85"/>
        <end position="168"/>
    </location>
</feature>
<feature type="compositionally biased region" description="Polar residues" evidence="1">
    <location>
        <begin position="121"/>
        <end position="132"/>
    </location>
</feature>
<dbReference type="Proteomes" id="UP001153076">
    <property type="component" value="Unassembled WGS sequence"/>
</dbReference>
<feature type="compositionally biased region" description="Basic residues" evidence="1">
    <location>
        <begin position="19"/>
        <end position="28"/>
    </location>
</feature>
<organism evidence="2 3">
    <name type="scientific">Carnegiea gigantea</name>
    <dbReference type="NCBI Taxonomy" id="171969"/>
    <lineage>
        <taxon>Eukaryota</taxon>
        <taxon>Viridiplantae</taxon>
        <taxon>Streptophyta</taxon>
        <taxon>Embryophyta</taxon>
        <taxon>Tracheophyta</taxon>
        <taxon>Spermatophyta</taxon>
        <taxon>Magnoliopsida</taxon>
        <taxon>eudicotyledons</taxon>
        <taxon>Gunneridae</taxon>
        <taxon>Pentapetalae</taxon>
        <taxon>Caryophyllales</taxon>
        <taxon>Cactineae</taxon>
        <taxon>Cactaceae</taxon>
        <taxon>Cactoideae</taxon>
        <taxon>Echinocereeae</taxon>
        <taxon>Carnegiea</taxon>
    </lineage>
</organism>
<accession>A0A9Q1GKU0</accession>
<comment type="caution">
    <text evidence="2">The sequence shown here is derived from an EMBL/GenBank/DDBJ whole genome shotgun (WGS) entry which is preliminary data.</text>
</comment>
<name>A0A9Q1GKU0_9CARY</name>
<gene>
    <name evidence="2" type="ORF">Cgig2_005759</name>
</gene>
<evidence type="ECO:0000313" key="2">
    <source>
        <dbReference type="EMBL" id="KAJ8422561.1"/>
    </source>
</evidence>